<name>A0A5D2GRG9_GOSDA</name>
<evidence type="ECO:0000313" key="2">
    <source>
        <dbReference type="Proteomes" id="UP000323506"/>
    </source>
</evidence>
<protein>
    <submittedName>
        <fullName evidence="1">Uncharacterized protein</fullName>
    </submittedName>
</protein>
<reference evidence="1 2" key="1">
    <citation type="submission" date="2019-06" db="EMBL/GenBank/DDBJ databases">
        <title>WGS assembly of Gossypium darwinii.</title>
        <authorList>
            <person name="Chen Z.J."/>
            <person name="Sreedasyam A."/>
            <person name="Ando A."/>
            <person name="Song Q."/>
            <person name="De L."/>
            <person name="Hulse-Kemp A."/>
            <person name="Ding M."/>
            <person name="Ye W."/>
            <person name="Kirkbride R."/>
            <person name="Jenkins J."/>
            <person name="Plott C."/>
            <person name="Lovell J."/>
            <person name="Lin Y.-M."/>
            <person name="Vaughn R."/>
            <person name="Liu B."/>
            <person name="Li W."/>
            <person name="Simpson S."/>
            <person name="Scheffler B."/>
            <person name="Saski C."/>
            <person name="Grover C."/>
            <person name="Hu G."/>
            <person name="Conover J."/>
            <person name="Carlson J."/>
            <person name="Shu S."/>
            <person name="Boston L."/>
            <person name="Williams M."/>
            <person name="Peterson D."/>
            <person name="Mcgee K."/>
            <person name="Jones D."/>
            <person name="Wendel J."/>
            <person name="Stelly D."/>
            <person name="Grimwood J."/>
            <person name="Schmutz J."/>
        </authorList>
    </citation>
    <scope>NUCLEOTIDE SEQUENCE [LARGE SCALE GENOMIC DNA]</scope>
    <source>
        <strain evidence="1">1808015.09</strain>
    </source>
</reference>
<sequence>MQEGQTPQQQIEKKNKQTNCKKGKYMFGYKAKGIGFCIFFYTHTINTKKYIEIPEYKAKTNFKVKRGIKSYLSSCIRGVVGGRGPPILMKISD</sequence>
<gene>
    <name evidence="1" type="ORF">ES288_A05G393700v1</name>
</gene>
<proteinExistence type="predicted"/>
<dbReference type="AlphaFoldDB" id="A0A5D2GRG9"/>
<keyword evidence="2" id="KW-1185">Reference proteome</keyword>
<accession>A0A5D2GRG9</accession>
<dbReference type="Proteomes" id="UP000323506">
    <property type="component" value="Chromosome A05"/>
</dbReference>
<evidence type="ECO:0000313" key="1">
    <source>
        <dbReference type="EMBL" id="TYH19956.1"/>
    </source>
</evidence>
<dbReference type="EMBL" id="CM017692">
    <property type="protein sequence ID" value="TYH19956.1"/>
    <property type="molecule type" value="Genomic_DNA"/>
</dbReference>
<organism evidence="1 2">
    <name type="scientific">Gossypium darwinii</name>
    <name type="common">Darwin's cotton</name>
    <name type="synonym">Gossypium barbadense var. darwinii</name>
    <dbReference type="NCBI Taxonomy" id="34276"/>
    <lineage>
        <taxon>Eukaryota</taxon>
        <taxon>Viridiplantae</taxon>
        <taxon>Streptophyta</taxon>
        <taxon>Embryophyta</taxon>
        <taxon>Tracheophyta</taxon>
        <taxon>Spermatophyta</taxon>
        <taxon>Magnoliopsida</taxon>
        <taxon>eudicotyledons</taxon>
        <taxon>Gunneridae</taxon>
        <taxon>Pentapetalae</taxon>
        <taxon>rosids</taxon>
        <taxon>malvids</taxon>
        <taxon>Malvales</taxon>
        <taxon>Malvaceae</taxon>
        <taxon>Malvoideae</taxon>
        <taxon>Gossypium</taxon>
    </lineage>
</organism>